<dbReference type="EMBL" id="BMAW01102833">
    <property type="protein sequence ID" value="GFT06160.1"/>
    <property type="molecule type" value="Genomic_DNA"/>
</dbReference>
<evidence type="ECO:0000256" key="1">
    <source>
        <dbReference type="SAM" id="MobiDB-lite"/>
    </source>
</evidence>
<name>A0A8X6TFS9_NEPPI</name>
<sequence>MNANVISKRHGLVDALIHTPSHQRTTFFFNFTRSRDKGRRTHFCEVCEGRGCRKTDPGAVQKGNIRRVMRKDSPRGTTGSRHPSGVPSATLRSHAGEQRLTGYFRIRSVFLTLKATSL</sequence>
<organism evidence="2 3">
    <name type="scientific">Nephila pilipes</name>
    <name type="common">Giant wood spider</name>
    <name type="synonym">Nephila maculata</name>
    <dbReference type="NCBI Taxonomy" id="299642"/>
    <lineage>
        <taxon>Eukaryota</taxon>
        <taxon>Metazoa</taxon>
        <taxon>Ecdysozoa</taxon>
        <taxon>Arthropoda</taxon>
        <taxon>Chelicerata</taxon>
        <taxon>Arachnida</taxon>
        <taxon>Araneae</taxon>
        <taxon>Araneomorphae</taxon>
        <taxon>Entelegynae</taxon>
        <taxon>Araneoidea</taxon>
        <taxon>Nephilidae</taxon>
        <taxon>Nephila</taxon>
    </lineage>
</organism>
<dbReference type="Proteomes" id="UP000887013">
    <property type="component" value="Unassembled WGS sequence"/>
</dbReference>
<feature type="region of interest" description="Disordered" evidence="1">
    <location>
        <begin position="70"/>
        <end position="93"/>
    </location>
</feature>
<dbReference type="AlphaFoldDB" id="A0A8X6TFS9"/>
<evidence type="ECO:0000313" key="3">
    <source>
        <dbReference type="Proteomes" id="UP000887013"/>
    </source>
</evidence>
<gene>
    <name evidence="2" type="ORF">NPIL_453541</name>
</gene>
<accession>A0A8X6TFS9</accession>
<keyword evidence="3" id="KW-1185">Reference proteome</keyword>
<proteinExistence type="predicted"/>
<reference evidence="2" key="1">
    <citation type="submission" date="2020-08" db="EMBL/GenBank/DDBJ databases">
        <title>Multicomponent nature underlies the extraordinary mechanical properties of spider dragline silk.</title>
        <authorList>
            <person name="Kono N."/>
            <person name="Nakamura H."/>
            <person name="Mori M."/>
            <person name="Yoshida Y."/>
            <person name="Ohtoshi R."/>
            <person name="Malay A.D."/>
            <person name="Moran D.A.P."/>
            <person name="Tomita M."/>
            <person name="Numata K."/>
            <person name="Arakawa K."/>
        </authorList>
    </citation>
    <scope>NUCLEOTIDE SEQUENCE</scope>
</reference>
<comment type="caution">
    <text evidence="2">The sequence shown here is derived from an EMBL/GenBank/DDBJ whole genome shotgun (WGS) entry which is preliminary data.</text>
</comment>
<evidence type="ECO:0000313" key="2">
    <source>
        <dbReference type="EMBL" id="GFT06160.1"/>
    </source>
</evidence>
<protein>
    <submittedName>
        <fullName evidence="2">Uncharacterized protein</fullName>
    </submittedName>
</protein>